<dbReference type="AlphaFoldDB" id="A0A382I0H6"/>
<dbReference type="SUPFAM" id="SSF101498">
    <property type="entry name" value="Anti-sigma factor FlgM"/>
    <property type="match status" value="1"/>
</dbReference>
<gene>
    <name evidence="3" type="ORF">METZ01_LOCUS245950</name>
</gene>
<proteinExistence type="predicted"/>
<dbReference type="InterPro" id="IPR035890">
    <property type="entry name" value="Anti-sigma-28_factor_FlgM_sf"/>
</dbReference>
<dbReference type="InterPro" id="IPR031316">
    <property type="entry name" value="FlgM_C"/>
</dbReference>
<protein>
    <recommendedName>
        <fullName evidence="2">Anti-sigma-28 factor FlgM C-terminal domain-containing protein</fullName>
    </recommendedName>
</protein>
<dbReference type="Pfam" id="PF04316">
    <property type="entry name" value="FlgM"/>
    <property type="match status" value="1"/>
</dbReference>
<sequence>MKVNQTTGNVIIHKKTPEPLAIAGGTGGSGGPSGTDGPGRPGGKGDSGWPIKTSTFIQSKIKIAIDAEPEIRTELVKNYKEQIKSGEYKIDPDEVASKMISDALEEDFA</sequence>
<organism evidence="3">
    <name type="scientific">marine metagenome</name>
    <dbReference type="NCBI Taxonomy" id="408172"/>
    <lineage>
        <taxon>unclassified sequences</taxon>
        <taxon>metagenomes</taxon>
        <taxon>ecological metagenomes</taxon>
    </lineage>
</organism>
<evidence type="ECO:0000313" key="3">
    <source>
        <dbReference type="EMBL" id="SVB93096.1"/>
    </source>
</evidence>
<reference evidence="3" key="1">
    <citation type="submission" date="2018-05" db="EMBL/GenBank/DDBJ databases">
        <authorList>
            <person name="Lanie J.A."/>
            <person name="Ng W.-L."/>
            <person name="Kazmierczak K.M."/>
            <person name="Andrzejewski T.M."/>
            <person name="Davidsen T.M."/>
            <person name="Wayne K.J."/>
            <person name="Tettelin H."/>
            <person name="Glass J.I."/>
            <person name="Rusch D."/>
            <person name="Podicherti R."/>
            <person name="Tsui H.-C.T."/>
            <person name="Winkler M.E."/>
        </authorList>
    </citation>
    <scope>NUCLEOTIDE SEQUENCE</scope>
</reference>
<feature type="domain" description="Anti-sigma-28 factor FlgM C-terminal" evidence="2">
    <location>
        <begin position="59"/>
        <end position="100"/>
    </location>
</feature>
<evidence type="ECO:0000256" key="1">
    <source>
        <dbReference type="SAM" id="MobiDB-lite"/>
    </source>
</evidence>
<dbReference type="EMBL" id="UINC01064433">
    <property type="protein sequence ID" value="SVB93096.1"/>
    <property type="molecule type" value="Genomic_DNA"/>
</dbReference>
<feature type="compositionally biased region" description="Gly residues" evidence="1">
    <location>
        <begin position="24"/>
        <end position="46"/>
    </location>
</feature>
<evidence type="ECO:0000259" key="2">
    <source>
        <dbReference type="Pfam" id="PF04316"/>
    </source>
</evidence>
<feature type="region of interest" description="Disordered" evidence="1">
    <location>
        <begin position="1"/>
        <end position="51"/>
    </location>
</feature>
<accession>A0A382I0H6</accession>
<name>A0A382I0H6_9ZZZZ</name>